<dbReference type="Gene3D" id="1.10.1420.10">
    <property type="match status" value="1"/>
</dbReference>
<gene>
    <name evidence="14" type="ORF">XA68_13032</name>
</gene>
<comment type="subcellular location">
    <subcellularLocation>
        <location evidence="2">Chromosome</location>
    </subcellularLocation>
    <subcellularLocation>
        <location evidence="1">Nucleus</location>
    </subcellularLocation>
</comment>
<reference evidence="14 15" key="2">
    <citation type="journal article" date="2017" name="Sci. Rep.">
        <title>Ant-infecting Ophiocordyceps genomes reveal a high diversity of potential behavioral manipulation genes and a possible major role for enterotoxins.</title>
        <authorList>
            <person name="de Bekker C."/>
            <person name="Ohm R.A."/>
            <person name="Evans H.C."/>
            <person name="Brachmann A."/>
            <person name="Hughes D.P."/>
        </authorList>
    </citation>
    <scope>NUCLEOTIDE SEQUENCE [LARGE SCALE GENOMIC DNA]</scope>
    <source>
        <strain evidence="14 15">SC16a</strain>
    </source>
</reference>
<dbReference type="Proteomes" id="UP000037136">
    <property type="component" value="Unassembled WGS sequence"/>
</dbReference>
<keyword evidence="6" id="KW-0067">ATP-binding</keyword>
<dbReference type="Pfam" id="PF05192">
    <property type="entry name" value="MutS_III"/>
    <property type="match status" value="1"/>
</dbReference>
<protein>
    <recommendedName>
        <fullName evidence="10">DNA mismatch repair protein MSH5</fullName>
    </recommendedName>
    <alternativeName>
        <fullName evidence="11">MutS protein homolog 5</fullName>
    </alternativeName>
</protein>
<dbReference type="PANTHER" id="PTHR11361:SF20">
    <property type="entry name" value="MUTS PROTEIN HOMOLOG 5"/>
    <property type="match status" value="1"/>
</dbReference>
<keyword evidence="15" id="KW-1185">Reference proteome</keyword>
<dbReference type="InterPro" id="IPR045076">
    <property type="entry name" value="MutS"/>
</dbReference>
<dbReference type="GO" id="GO:0006298">
    <property type="term" value="P:mismatch repair"/>
    <property type="evidence" value="ECO:0007669"/>
    <property type="project" value="InterPro"/>
</dbReference>
<evidence type="ECO:0000313" key="14">
    <source>
        <dbReference type="EMBL" id="PFH58943.1"/>
    </source>
</evidence>
<evidence type="ECO:0000256" key="8">
    <source>
        <dbReference type="ARBA" id="ARBA00023242"/>
    </source>
</evidence>
<feature type="region of interest" description="Disordered" evidence="12">
    <location>
        <begin position="61"/>
        <end position="86"/>
    </location>
</feature>
<dbReference type="CDD" id="cd03281">
    <property type="entry name" value="ABC_MSH5_euk"/>
    <property type="match status" value="1"/>
</dbReference>
<dbReference type="SUPFAM" id="SSF48334">
    <property type="entry name" value="DNA repair protein MutS, domain III"/>
    <property type="match status" value="1"/>
</dbReference>
<keyword evidence="5" id="KW-0547">Nucleotide-binding</keyword>
<dbReference type="EMBL" id="LAZP02000241">
    <property type="protein sequence ID" value="PFH58943.1"/>
    <property type="molecule type" value="Genomic_DNA"/>
</dbReference>
<dbReference type="GO" id="GO:0005524">
    <property type="term" value="F:ATP binding"/>
    <property type="evidence" value="ECO:0007669"/>
    <property type="project" value="UniProtKB-KW"/>
</dbReference>
<dbReference type="PANTHER" id="PTHR11361">
    <property type="entry name" value="DNA MISMATCH REPAIR PROTEIN MUTS FAMILY MEMBER"/>
    <property type="match status" value="1"/>
</dbReference>
<dbReference type="SUPFAM" id="SSF52540">
    <property type="entry name" value="P-loop containing nucleoside triphosphate hydrolases"/>
    <property type="match status" value="1"/>
</dbReference>
<feature type="domain" description="DNA mismatch repair proteins mutS family" evidence="13">
    <location>
        <begin position="769"/>
        <end position="785"/>
    </location>
</feature>
<keyword evidence="9" id="KW-0469">Meiosis</keyword>
<evidence type="ECO:0000256" key="4">
    <source>
        <dbReference type="ARBA" id="ARBA00022454"/>
    </source>
</evidence>
<dbReference type="InterPro" id="IPR027417">
    <property type="entry name" value="P-loop_NTPase"/>
</dbReference>
<keyword evidence="8" id="KW-0539">Nucleus</keyword>
<dbReference type="Gene3D" id="3.40.50.300">
    <property type="entry name" value="P-loop containing nucleotide triphosphate hydrolases"/>
    <property type="match status" value="1"/>
</dbReference>
<evidence type="ECO:0000259" key="13">
    <source>
        <dbReference type="PROSITE" id="PS00486"/>
    </source>
</evidence>
<dbReference type="InterPro" id="IPR000432">
    <property type="entry name" value="DNA_mismatch_repair_MutS_C"/>
</dbReference>
<sequence length="953" mass="103710">MDTGFSLLEPSARRQTPDFGSPDLRSLSSSNPPRFGSFRKAHSLQTSVKRPRLFSPALRLSNSRGAKAGERDHDSTCAASEVGRDCGSIDEPSPEVVMALNMRDGASMGCAFFTTSTGILSLSEDIPWADVDIAERFISHVQPTTLLVSARAPQHLLDYLEKHAAPSDRAPDFVLRTLPSSDFSPASAHDRILNLQLDRSPQPSALFSLAGRGDELQMSNSDPCVCNSAPQESRNVKLLRVGSLVNLESLVSVTCAGAVLSELHRRLSASSQAETDGFPPAHKVTSICTFALANYVHVNGETLRSLQIVHAESHPNSQTWGPDPDKAGVKESLSVYGLLQNLASTPQGRISLRQLLLRPTVELEAITKRHCMIATLLRPENSDKTKQASVCLRKVQNMRATFSQLHKGVSYPSSGYSFNNGVWVSLRRFAAHALKLRELVSTIREAHGVGDIHELVASMNQAVLVTVGDMIDRTIDFDQSESQRRTSVKAGVDAQLDELKRQYDGMGSFLTEVANQVNQKVPGWAARYIRSCVFLPQVGFLMVVELDPHTGDGKYEGEGVGDERWEKMFTVDDTACYKNRYMQELDEQYGDMYCEIGDREVEIIHGLATDVLGHEDDCIAASDACGNFDALLALALGADKYNWTAPQMTRSSVIHIEDGRHPLLELVVPCFVPNDCRLGGQVDSEEANKVLVLTGPNHSGKSVLLKQVAIIVYLAHVGSFVPAGRAVVGITDKILTRISTQESMCRTQSAFAIDLGQVARALRCVTQTSLVLIDEFGKGTNPDDGAGLLAAMLDYFVALGPCSPRLLVTTHFHELLGGCYLTKAENLQLAHMQVKLDREAQSDDQVTYFFKLVEGYCSSSFGGRCAALNGVPSSIVARAEAISCLLDGGEDLNSLGATLSSDEKKQLGLAENVARRFLQRDFEGIVDGPSATSPRLKEVLCEILEGGKTDVGW</sequence>
<evidence type="ECO:0000256" key="7">
    <source>
        <dbReference type="ARBA" id="ARBA00023125"/>
    </source>
</evidence>
<dbReference type="InterPro" id="IPR036187">
    <property type="entry name" value="DNA_mismatch_repair_MutS_sf"/>
</dbReference>
<evidence type="ECO:0000256" key="12">
    <source>
        <dbReference type="SAM" id="MobiDB-lite"/>
    </source>
</evidence>
<evidence type="ECO:0000256" key="10">
    <source>
        <dbReference type="ARBA" id="ARBA00073549"/>
    </source>
</evidence>
<comment type="similarity">
    <text evidence="3">Belongs to the DNA mismatch repair MutS family.</text>
</comment>
<evidence type="ECO:0000256" key="11">
    <source>
        <dbReference type="ARBA" id="ARBA00077470"/>
    </source>
</evidence>
<keyword evidence="7" id="KW-0238">DNA-binding</keyword>
<evidence type="ECO:0000256" key="5">
    <source>
        <dbReference type="ARBA" id="ARBA00022741"/>
    </source>
</evidence>
<dbReference type="STRING" id="268505.A0A2A9PDG7"/>
<dbReference type="SMART" id="SM00533">
    <property type="entry name" value="MUTSd"/>
    <property type="match status" value="1"/>
</dbReference>
<feature type="region of interest" description="Disordered" evidence="12">
    <location>
        <begin position="1"/>
        <end position="42"/>
    </location>
</feature>
<evidence type="ECO:0000313" key="15">
    <source>
        <dbReference type="Proteomes" id="UP000037136"/>
    </source>
</evidence>
<dbReference type="GO" id="GO:0005694">
    <property type="term" value="C:chromosome"/>
    <property type="evidence" value="ECO:0007669"/>
    <property type="project" value="UniProtKB-SubCell"/>
</dbReference>
<reference evidence="14 15" key="1">
    <citation type="journal article" date="2015" name="BMC Genomics">
        <title>Gene expression during zombie ant biting behavior reflects the complexity underlying fungal parasitic behavioral manipulation.</title>
        <authorList>
            <person name="de Bekker C."/>
            <person name="Ohm R.A."/>
            <person name="Loreto R.G."/>
            <person name="Sebastian A."/>
            <person name="Albert I."/>
            <person name="Merrow M."/>
            <person name="Brachmann A."/>
            <person name="Hughes D.P."/>
        </authorList>
    </citation>
    <scope>NUCLEOTIDE SEQUENCE [LARGE SCALE GENOMIC DNA]</scope>
    <source>
        <strain evidence="14 15">SC16a</strain>
    </source>
</reference>
<dbReference type="GO" id="GO:0030983">
    <property type="term" value="F:mismatched DNA binding"/>
    <property type="evidence" value="ECO:0007669"/>
    <property type="project" value="InterPro"/>
</dbReference>
<dbReference type="Pfam" id="PF00488">
    <property type="entry name" value="MutS_V"/>
    <property type="match status" value="1"/>
</dbReference>
<proteinExistence type="inferred from homology"/>
<evidence type="ECO:0000256" key="6">
    <source>
        <dbReference type="ARBA" id="ARBA00022840"/>
    </source>
</evidence>
<evidence type="ECO:0000256" key="1">
    <source>
        <dbReference type="ARBA" id="ARBA00004123"/>
    </source>
</evidence>
<dbReference type="SMART" id="SM00534">
    <property type="entry name" value="MUTSac"/>
    <property type="match status" value="1"/>
</dbReference>
<dbReference type="AlphaFoldDB" id="A0A2A9PDG7"/>
<dbReference type="FunFam" id="3.40.50.300:FF:001067">
    <property type="entry name" value="DNA mismatch repair protein MSH5"/>
    <property type="match status" value="1"/>
</dbReference>
<dbReference type="InterPro" id="IPR007696">
    <property type="entry name" value="DNA_mismatch_repair_MutS_core"/>
</dbReference>
<name>A0A2A9PDG7_OPHUN</name>
<evidence type="ECO:0000256" key="3">
    <source>
        <dbReference type="ARBA" id="ARBA00006271"/>
    </source>
</evidence>
<comment type="caution">
    <text evidence="14">The sequence shown here is derived from an EMBL/GenBank/DDBJ whole genome shotgun (WGS) entry which is preliminary data.</text>
</comment>
<evidence type="ECO:0000256" key="2">
    <source>
        <dbReference type="ARBA" id="ARBA00004286"/>
    </source>
</evidence>
<accession>A0A2A9PDG7</accession>
<dbReference type="OrthoDB" id="29596at2759"/>
<dbReference type="GO" id="GO:0005634">
    <property type="term" value="C:nucleus"/>
    <property type="evidence" value="ECO:0007669"/>
    <property type="project" value="UniProtKB-SubCell"/>
</dbReference>
<dbReference type="GO" id="GO:0140664">
    <property type="term" value="F:ATP-dependent DNA damage sensor activity"/>
    <property type="evidence" value="ECO:0007669"/>
    <property type="project" value="InterPro"/>
</dbReference>
<keyword evidence="4" id="KW-0158">Chromosome</keyword>
<evidence type="ECO:0000256" key="9">
    <source>
        <dbReference type="ARBA" id="ARBA00023254"/>
    </source>
</evidence>
<organism evidence="14 15">
    <name type="scientific">Ophiocordyceps unilateralis</name>
    <name type="common">Zombie-ant fungus</name>
    <name type="synonym">Torrubia unilateralis</name>
    <dbReference type="NCBI Taxonomy" id="268505"/>
    <lineage>
        <taxon>Eukaryota</taxon>
        <taxon>Fungi</taxon>
        <taxon>Dikarya</taxon>
        <taxon>Ascomycota</taxon>
        <taxon>Pezizomycotina</taxon>
        <taxon>Sordariomycetes</taxon>
        <taxon>Hypocreomycetidae</taxon>
        <taxon>Hypocreales</taxon>
        <taxon>Ophiocordycipitaceae</taxon>
        <taxon>Ophiocordyceps</taxon>
    </lineage>
</organism>
<dbReference type="PROSITE" id="PS00486">
    <property type="entry name" value="DNA_MISMATCH_REPAIR_2"/>
    <property type="match status" value="1"/>
</dbReference>
<dbReference type="GO" id="GO:0051026">
    <property type="term" value="P:chiasma assembly"/>
    <property type="evidence" value="ECO:0007669"/>
    <property type="project" value="TreeGrafter"/>
</dbReference>